<feature type="domain" description="Anti-proliferative protein" evidence="3">
    <location>
        <begin position="1"/>
        <end position="108"/>
    </location>
</feature>
<dbReference type="Proteomes" id="UP001608902">
    <property type="component" value="Unassembled WGS sequence"/>
</dbReference>
<name>A0ABD6F059_9BILA</name>
<evidence type="ECO:0000313" key="5">
    <source>
        <dbReference type="Proteomes" id="UP001608902"/>
    </source>
</evidence>
<comment type="caution">
    <text evidence="4">The sequence shown here is derived from an EMBL/GenBank/DDBJ whole genome shotgun (WGS) entry which is preliminary data.</text>
</comment>
<comment type="similarity">
    <text evidence="1">Belongs to the BTG family.</text>
</comment>
<keyword evidence="2" id="KW-0597">Phosphoprotein</keyword>
<proteinExistence type="inferred from homology"/>
<dbReference type="InterPro" id="IPR002087">
    <property type="entry name" value="Anti_prolifrtn"/>
</dbReference>
<organism evidence="4 5">
    <name type="scientific">Gnathostoma spinigerum</name>
    <dbReference type="NCBI Taxonomy" id="75299"/>
    <lineage>
        <taxon>Eukaryota</taxon>
        <taxon>Metazoa</taxon>
        <taxon>Ecdysozoa</taxon>
        <taxon>Nematoda</taxon>
        <taxon>Chromadorea</taxon>
        <taxon>Rhabditida</taxon>
        <taxon>Spirurina</taxon>
        <taxon>Gnathostomatomorpha</taxon>
        <taxon>Gnathostomatoidea</taxon>
        <taxon>Gnathostomatidae</taxon>
        <taxon>Gnathostoma</taxon>
    </lineage>
</organism>
<dbReference type="PANTHER" id="PTHR17537:SF5">
    <property type="entry name" value="TRANSDUCER OF ERBB2, ISOFORM A"/>
    <property type="match status" value="1"/>
</dbReference>
<evidence type="ECO:0000256" key="2">
    <source>
        <dbReference type="ARBA" id="ARBA00022553"/>
    </source>
</evidence>
<dbReference type="EMBL" id="JBGFUD010010299">
    <property type="protein sequence ID" value="MFH4982858.1"/>
    <property type="molecule type" value="Genomic_DNA"/>
</dbReference>
<dbReference type="SUPFAM" id="SSF160696">
    <property type="entry name" value="BTG domain-like"/>
    <property type="match status" value="1"/>
</dbReference>
<dbReference type="Pfam" id="PF07742">
    <property type="entry name" value="BTG"/>
    <property type="match status" value="1"/>
</dbReference>
<sequence>MYTEIKELVNFLALFLHERLPRRKVCLFSEQLANFLLLKYQEKWVISDPKMYEDDRILRIKAKGVTDNLIEVSATSTGVDLRELIGYITSSLVIYCNPGEVFYRVEEGSIAVPIWMGSVDEDDHYKPNPVVPLAIGSGGSNMGAAGRPHLPVPVAGRCDSSGNLRATDRTVPLSLVKENSELPLPVNGDRTLGTVIHFVGSMKNDFCFSVLW</sequence>
<protein>
    <recommendedName>
        <fullName evidence="3">Anti-proliferative protein domain-containing protein</fullName>
    </recommendedName>
</protein>
<evidence type="ECO:0000256" key="1">
    <source>
        <dbReference type="ARBA" id="ARBA00007989"/>
    </source>
</evidence>
<evidence type="ECO:0000313" key="4">
    <source>
        <dbReference type="EMBL" id="MFH4982858.1"/>
    </source>
</evidence>
<reference evidence="4 5" key="1">
    <citation type="submission" date="2024-08" db="EMBL/GenBank/DDBJ databases">
        <title>Gnathostoma spinigerum genome.</title>
        <authorList>
            <person name="Gonzalez-Bertolin B."/>
            <person name="Monzon S."/>
            <person name="Zaballos A."/>
            <person name="Jimenez P."/>
            <person name="Dekumyoy P."/>
            <person name="Varona S."/>
            <person name="Cuesta I."/>
            <person name="Sumanam S."/>
            <person name="Adisakwattana P."/>
            <person name="Gasser R.B."/>
            <person name="Hernandez-Gonzalez A."/>
            <person name="Young N.D."/>
            <person name="Perteguer M.J."/>
        </authorList>
    </citation>
    <scope>NUCLEOTIDE SEQUENCE [LARGE SCALE GENOMIC DNA]</scope>
    <source>
        <strain evidence="4">AL3</strain>
        <tissue evidence="4">Liver</tissue>
    </source>
</reference>
<keyword evidence="5" id="KW-1185">Reference proteome</keyword>
<dbReference type="SMART" id="SM00099">
    <property type="entry name" value="btg1"/>
    <property type="match status" value="1"/>
</dbReference>
<dbReference type="InterPro" id="IPR036054">
    <property type="entry name" value="BTG-like_sf"/>
</dbReference>
<dbReference type="InterPro" id="IPR015676">
    <property type="entry name" value="Tob1/2"/>
</dbReference>
<dbReference type="AlphaFoldDB" id="A0ABD6F059"/>
<gene>
    <name evidence="4" type="ORF">AB6A40_009567</name>
</gene>
<dbReference type="PANTHER" id="PTHR17537">
    <property type="entry name" value="TRANSDUCER OF ERBB2 TOB"/>
    <property type="match status" value="1"/>
</dbReference>
<dbReference type="Gene3D" id="3.90.640.90">
    <property type="entry name" value="Anti-proliferative protein, N-terminal domain"/>
    <property type="match status" value="1"/>
</dbReference>
<evidence type="ECO:0000259" key="3">
    <source>
        <dbReference type="SMART" id="SM00099"/>
    </source>
</evidence>
<accession>A0ABD6F059</accession>